<dbReference type="Gene3D" id="1.20.1270.280">
    <property type="match status" value="1"/>
</dbReference>
<evidence type="ECO:0000259" key="1">
    <source>
        <dbReference type="Pfam" id="PF18198"/>
    </source>
</evidence>
<name>W4IK03_PLAFA</name>
<dbReference type="InterPro" id="IPR043160">
    <property type="entry name" value="Dynein_C_barrel"/>
</dbReference>
<gene>
    <name evidence="3" type="ORF">PFNF135_01892</name>
</gene>
<dbReference type="GO" id="GO:0051959">
    <property type="term" value="F:dynein light intermediate chain binding"/>
    <property type="evidence" value="ECO:0007669"/>
    <property type="project" value="InterPro"/>
</dbReference>
<dbReference type="EMBL" id="KI926039">
    <property type="protein sequence ID" value="ETW43767.1"/>
    <property type="molecule type" value="Genomic_DNA"/>
</dbReference>
<evidence type="ECO:0008006" key="5">
    <source>
        <dbReference type="Google" id="ProtNLM"/>
    </source>
</evidence>
<dbReference type="Pfam" id="PF18198">
    <property type="entry name" value="AAA_lid_11"/>
    <property type="match status" value="1"/>
</dbReference>
<dbReference type="PANTHER" id="PTHR10676:SF396">
    <property type="entry name" value="DYNEIN AXONEMAL HEAVY CHAIN 1"/>
    <property type="match status" value="1"/>
</dbReference>
<dbReference type="Gene3D" id="1.10.8.720">
    <property type="entry name" value="Region D6 of dynein motor"/>
    <property type="match status" value="1"/>
</dbReference>
<dbReference type="FunFam" id="3.10.490.20:FF:000015">
    <property type="entry name" value="Axonemal dynein heavy chain"/>
    <property type="match status" value="1"/>
</dbReference>
<dbReference type="AlphaFoldDB" id="W4IK03"/>
<reference evidence="3 4" key="2">
    <citation type="submission" date="2013-02" db="EMBL/GenBank/DDBJ databases">
        <title>The Genome Sequence of Plasmodium falciparum NF135/5.C10.</title>
        <authorList>
            <consortium name="The Broad Institute Genome Sequencing Platform"/>
            <consortium name="The Broad Institute Genome Sequencing Center for Infectious Disease"/>
            <person name="Neafsey D."/>
            <person name="Cheeseman I."/>
            <person name="Volkman S."/>
            <person name="Adams J."/>
            <person name="Walker B."/>
            <person name="Young S.K."/>
            <person name="Zeng Q."/>
            <person name="Gargeya S."/>
            <person name="Fitzgerald M."/>
            <person name="Haas B."/>
            <person name="Abouelleil A."/>
            <person name="Alvarado L."/>
            <person name="Arachchi H.M."/>
            <person name="Berlin A.M."/>
            <person name="Chapman S.B."/>
            <person name="Dewar J."/>
            <person name="Goldberg J."/>
            <person name="Griggs A."/>
            <person name="Gujja S."/>
            <person name="Hansen M."/>
            <person name="Howarth C."/>
            <person name="Imamovic A."/>
            <person name="Larimer J."/>
            <person name="McCowan C."/>
            <person name="Murphy C."/>
            <person name="Neiman D."/>
            <person name="Pearson M."/>
            <person name="Priest M."/>
            <person name="Roberts A."/>
            <person name="Saif S."/>
            <person name="Shea T."/>
            <person name="Sisk P."/>
            <person name="Sykes S."/>
            <person name="Wortman J."/>
            <person name="Nusbaum C."/>
            <person name="Birren B."/>
        </authorList>
    </citation>
    <scope>NUCLEOTIDE SEQUENCE [LARGE SCALE GENOMIC DNA]</scope>
    <source>
        <strain evidence="3 4">NF135/5.C10</strain>
    </source>
</reference>
<dbReference type="InterPro" id="IPR026983">
    <property type="entry name" value="DHC"/>
</dbReference>
<organism evidence="3 4">
    <name type="scientific">Plasmodium falciparum NF135/5.C10</name>
    <dbReference type="NCBI Taxonomy" id="1036726"/>
    <lineage>
        <taxon>Eukaryota</taxon>
        <taxon>Sar</taxon>
        <taxon>Alveolata</taxon>
        <taxon>Apicomplexa</taxon>
        <taxon>Aconoidasida</taxon>
        <taxon>Haemosporida</taxon>
        <taxon>Plasmodiidae</taxon>
        <taxon>Plasmodium</taxon>
        <taxon>Plasmodium (Laverania)</taxon>
    </lineage>
</organism>
<reference evidence="3 4" key="1">
    <citation type="submission" date="2013-02" db="EMBL/GenBank/DDBJ databases">
        <title>The Genome Annotation of Plasmodium falciparum NF135/5.C10.</title>
        <authorList>
            <consortium name="The Broad Institute Genome Sequencing Platform"/>
            <consortium name="The Broad Institute Genome Sequencing Center for Infectious Disease"/>
            <person name="Neafsey D."/>
            <person name="Hoffman S."/>
            <person name="Volkman S."/>
            <person name="Rosenthal P."/>
            <person name="Walker B."/>
            <person name="Young S.K."/>
            <person name="Zeng Q."/>
            <person name="Gargeya S."/>
            <person name="Fitzgerald M."/>
            <person name="Haas B."/>
            <person name="Abouelleil A."/>
            <person name="Allen A.W."/>
            <person name="Alvarado L."/>
            <person name="Arachchi H.M."/>
            <person name="Berlin A.M."/>
            <person name="Chapman S.B."/>
            <person name="Gainer-Dewar J."/>
            <person name="Goldberg J."/>
            <person name="Griggs A."/>
            <person name="Gujja S."/>
            <person name="Hansen M."/>
            <person name="Howarth C."/>
            <person name="Imamovic A."/>
            <person name="Ireland A."/>
            <person name="Larimer J."/>
            <person name="McCowan C."/>
            <person name="Murphy C."/>
            <person name="Pearson M."/>
            <person name="Poon T.W."/>
            <person name="Priest M."/>
            <person name="Roberts A."/>
            <person name="Saif S."/>
            <person name="Shea T."/>
            <person name="Sisk P."/>
            <person name="Sykes S."/>
            <person name="Wortman J."/>
            <person name="Nusbaum C."/>
            <person name="Birren B."/>
        </authorList>
    </citation>
    <scope>NUCLEOTIDE SEQUENCE [LARGE SCALE GENOMIC DNA]</scope>
    <source>
        <strain evidence="3 4">NF135/5.C10</strain>
    </source>
</reference>
<evidence type="ECO:0000313" key="4">
    <source>
        <dbReference type="Proteomes" id="UP000019114"/>
    </source>
</evidence>
<feature type="domain" description="Dynein heavy chain C-terminal" evidence="2">
    <location>
        <begin position="182"/>
        <end position="458"/>
    </location>
</feature>
<feature type="domain" description="Dynein heavy chain AAA lid" evidence="1">
    <location>
        <begin position="18"/>
        <end position="152"/>
    </location>
</feature>
<evidence type="ECO:0000259" key="2">
    <source>
        <dbReference type="Pfam" id="PF18199"/>
    </source>
</evidence>
<evidence type="ECO:0000313" key="3">
    <source>
        <dbReference type="EMBL" id="ETW43767.1"/>
    </source>
</evidence>
<dbReference type="PANTHER" id="PTHR10676">
    <property type="entry name" value="DYNEIN HEAVY CHAIN FAMILY PROTEIN"/>
    <property type="match status" value="1"/>
</dbReference>
<dbReference type="GO" id="GO:0030286">
    <property type="term" value="C:dynein complex"/>
    <property type="evidence" value="ECO:0007669"/>
    <property type="project" value="InterPro"/>
</dbReference>
<dbReference type="InterPro" id="IPR042219">
    <property type="entry name" value="AAA_lid_11_sf"/>
</dbReference>
<dbReference type="GO" id="GO:0008569">
    <property type="term" value="F:minus-end-directed microtubule motor activity"/>
    <property type="evidence" value="ECO:0007669"/>
    <property type="project" value="TreeGrafter"/>
</dbReference>
<dbReference type="GO" id="GO:0045505">
    <property type="term" value="F:dynein intermediate chain binding"/>
    <property type="evidence" value="ECO:0007669"/>
    <property type="project" value="InterPro"/>
</dbReference>
<protein>
    <recommendedName>
        <fullName evidence="5">Dynein heavy chain C-terminal domain-containing protein</fullName>
    </recommendedName>
</protein>
<dbReference type="InterPro" id="IPR041228">
    <property type="entry name" value="Dynein_C"/>
</dbReference>
<proteinExistence type="predicted"/>
<dbReference type="GO" id="GO:0060294">
    <property type="term" value="P:cilium movement involved in cell motility"/>
    <property type="evidence" value="ECO:0007669"/>
    <property type="project" value="TreeGrafter"/>
</dbReference>
<dbReference type="GO" id="GO:0097729">
    <property type="term" value="C:9+2 motile cilium"/>
    <property type="evidence" value="ECO:0007669"/>
    <property type="project" value="TreeGrafter"/>
</dbReference>
<dbReference type="Pfam" id="PF18199">
    <property type="entry name" value="Dynein_C"/>
    <property type="match status" value="1"/>
</dbReference>
<dbReference type="InterPro" id="IPR041658">
    <property type="entry name" value="AAA_lid_11"/>
</dbReference>
<sequence length="467" mass="56024">MVPKKKKKLNENEKILMNKLNFSLCFFHALIQERTKFKNKGFNNCYEFTDMELRLANENIINFVHNKNIDINLLIYLIGKIIYGGIIIDINDQKCFNIILKKYINEIITYSNNEYKFNNYYYCPHSSNKNIFLRYIKSLQYVTDFSIFNLHPSLNILYMKNYNFKILKNLQRLESNIMINDQQQIHIFYIITILKNILPNFIDTNILNYLFLNNINCSIITFLKIEADKYNYLLTIIYNDLTNIIYFVQKKKIHSKNIIHTYNSLINLSIPKKWITYSFFSNLQIFHYATLIKVKVTHIKNYIKNFKNKIFNLGAFLSPKSLLLAIRQKFSQELKVDANKIKLKYEITKYFNEDDINDKDHYYIGGFFLEGATFDITNMIIKQSTSIQLYSPMPYIKIYFLTKNISHQKYTRRNSYVFKCPIYKNIHKSGYTLTNNEPIFYLKLNSKERKEKWIERNISGVLMMKYE</sequence>
<dbReference type="Gene3D" id="3.10.490.20">
    <property type="match status" value="1"/>
</dbReference>
<accession>W4IK03</accession>
<dbReference type="Proteomes" id="UP000019114">
    <property type="component" value="Unassembled WGS sequence"/>
</dbReference>